<dbReference type="InParanoid" id="G0R175"/>
<dbReference type="InterPro" id="IPR038069">
    <property type="entry name" value="Pelota/DOM34_N"/>
</dbReference>
<dbReference type="GO" id="GO:0070481">
    <property type="term" value="P:nuclear-transcribed mRNA catabolic process, non-stop decay"/>
    <property type="evidence" value="ECO:0007669"/>
    <property type="project" value="InterPro"/>
</dbReference>
<evidence type="ECO:0000256" key="2">
    <source>
        <dbReference type="ARBA" id="ARBA00004496"/>
    </source>
</evidence>
<dbReference type="InterPro" id="IPR058547">
    <property type="entry name" value="Pelota_N"/>
</dbReference>
<dbReference type="Gene3D" id="3.30.1330.30">
    <property type="match status" value="1"/>
</dbReference>
<dbReference type="GO" id="GO:0071025">
    <property type="term" value="P:RNA surveillance"/>
    <property type="evidence" value="ECO:0007669"/>
    <property type="project" value="InterPro"/>
</dbReference>
<dbReference type="OMA" id="DDLWHLK"/>
<dbReference type="GO" id="GO:0070651">
    <property type="term" value="P:nonfunctional rRNA decay"/>
    <property type="evidence" value="ECO:0007669"/>
    <property type="project" value="TreeGrafter"/>
</dbReference>
<dbReference type="STRING" id="857967.G0R175"/>
<feature type="domain" description="eRF1/Pelota-like N-terminal" evidence="8">
    <location>
        <begin position="1"/>
        <end position="113"/>
    </location>
</feature>
<dbReference type="eggNOG" id="KOG2869">
    <property type="taxonomic scope" value="Eukaryota"/>
</dbReference>
<dbReference type="GeneID" id="14904867"/>
<feature type="compositionally biased region" description="Low complexity" evidence="7">
    <location>
        <begin position="392"/>
        <end position="401"/>
    </location>
</feature>
<evidence type="ECO:0000256" key="1">
    <source>
        <dbReference type="ARBA" id="ARBA00001968"/>
    </source>
</evidence>
<dbReference type="SUPFAM" id="SSF55315">
    <property type="entry name" value="L30e-like"/>
    <property type="match status" value="1"/>
</dbReference>
<name>G0R175_ICHMU</name>
<dbReference type="AlphaFoldDB" id="G0R175"/>
<dbReference type="InterPro" id="IPR004405">
    <property type="entry name" value="TF_pelota"/>
</dbReference>
<dbReference type="Gene3D" id="2.30.30.870">
    <property type="entry name" value="Pelota, domain A"/>
    <property type="match status" value="1"/>
</dbReference>
<dbReference type="FunFam" id="3.30.1330.30:FF:000008">
    <property type="entry name" value="Protein pelota homolog"/>
    <property type="match status" value="1"/>
</dbReference>
<evidence type="ECO:0000313" key="9">
    <source>
        <dbReference type="EMBL" id="EGR28783.1"/>
    </source>
</evidence>
<dbReference type="FunFam" id="2.30.30.870:FF:000001">
    <property type="entry name" value="Protein pelota homolog"/>
    <property type="match status" value="1"/>
</dbReference>
<evidence type="ECO:0000256" key="7">
    <source>
        <dbReference type="SAM" id="MobiDB-lite"/>
    </source>
</evidence>
<dbReference type="NCBIfam" id="TIGR00111">
    <property type="entry name" value="pelota"/>
    <property type="match status" value="1"/>
</dbReference>
<evidence type="ECO:0000256" key="3">
    <source>
        <dbReference type="ARBA" id="ARBA00009504"/>
    </source>
</evidence>
<dbReference type="EMBL" id="GL984210">
    <property type="protein sequence ID" value="EGR28783.1"/>
    <property type="molecule type" value="Genomic_DNA"/>
</dbReference>
<dbReference type="GO" id="GO:0046872">
    <property type="term" value="F:metal ion binding"/>
    <property type="evidence" value="ECO:0007669"/>
    <property type="project" value="UniProtKB-KW"/>
</dbReference>
<sequence>MPIEEEDYWYIYNLVSQGDLVRSSTYRKIQQQSATGVIKNFKKRISLTLKIVSINYYAGEFLLLSLKGRNCKENEYLKMGQYHTFSLELEQQLTIIKKNWDAYHFKIIKDISDPTHDADVSAFIMDEGVAHLCFVKQSLTLIKQKIEKNIPKKKSGYEKHNSALQSFFQLCFEVLLKIDFQQIKCLIIASPGFIKDEFYIYIKEQFQKAEYIQFAKKQNVIPKIILAKSSSGYLNSLNEILALPEIQKQLKDTKAVKEIEALDEFYKAMSINPDQVCYGQKHVFQAFDENAVKVLLISDSLFRTKDLEQRKKYNAFVKKAQNKNIETHIFSSLHNSGEKLNCLTGIAGILRYPMNLENEENEELEIIEENFRVKKEHNDDEEESQIDQKQENSQSISNISQDIADMGLNDSDNEQQIEEDEEKNDNEDRNN</sequence>
<keyword evidence="4 6" id="KW-0963">Cytoplasm</keyword>
<dbReference type="GO" id="GO:0005737">
    <property type="term" value="C:cytoplasm"/>
    <property type="evidence" value="ECO:0007669"/>
    <property type="project" value="UniProtKB-SubCell"/>
</dbReference>
<keyword evidence="10" id="KW-1185">Reference proteome</keyword>
<dbReference type="Pfam" id="PF03465">
    <property type="entry name" value="eRF1_3"/>
    <property type="match status" value="1"/>
</dbReference>
<dbReference type="Pfam" id="PF26356">
    <property type="entry name" value="Pelota_N"/>
    <property type="match status" value="1"/>
</dbReference>
<dbReference type="InterPro" id="IPR005140">
    <property type="entry name" value="eRF1_Pelota-like_N"/>
</dbReference>
<dbReference type="OrthoDB" id="10249111at2759"/>
<accession>G0R175</accession>
<reference evidence="9 10" key="1">
    <citation type="submission" date="2011-07" db="EMBL/GenBank/DDBJ databases">
        <authorList>
            <person name="Coyne R."/>
            <person name="Brami D."/>
            <person name="Johnson J."/>
            <person name="Hostetler J."/>
            <person name="Hannick L."/>
            <person name="Clark T."/>
            <person name="Cassidy-Hanley D."/>
            <person name="Inman J."/>
        </authorList>
    </citation>
    <scope>NUCLEOTIDE SEQUENCE [LARGE SCALE GENOMIC DNA]</scope>
    <source>
        <strain evidence="9 10">G5</strain>
    </source>
</reference>
<dbReference type="PANTHER" id="PTHR10853:SF0">
    <property type="entry name" value="PROTEIN PELOTA HOMOLOG"/>
    <property type="match status" value="1"/>
</dbReference>
<feature type="compositionally biased region" description="Acidic residues" evidence="7">
    <location>
        <begin position="411"/>
        <end position="425"/>
    </location>
</feature>
<evidence type="ECO:0000256" key="6">
    <source>
        <dbReference type="RuleBase" id="RU362019"/>
    </source>
</evidence>
<dbReference type="InterPro" id="IPR005142">
    <property type="entry name" value="eRF1_3"/>
</dbReference>
<dbReference type="Gene3D" id="3.30.420.60">
    <property type="entry name" value="eRF1 domain 2"/>
    <property type="match status" value="1"/>
</dbReference>
<dbReference type="InterPro" id="IPR005141">
    <property type="entry name" value="eRF1_2"/>
</dbReference>
<dbReference type="InterPro" id="IPR029064">
    <property type="entry name" value="Ribosomal_eL30-like_sf"/>
</dbReference>
<dbReference type="PANTHER" id="PTHR10853">
    <property type="entry name" value="PELOTA"/>
    <property type="match status" value="1"/>
</dbReference>
<comment type="function">
    <text evidence="6">Component of the Pelota-HBS1L complex, a complex that recognizes stalled ribosomes and triggers the No-Go Decay (NGD) pathway. In the Pelota-HBS1L complex, pelo recognizes ribosomes stalled at the 3' end of an mRNA and engages stalled ribosomes by destabilizing mRNA in the mRNA channel.</text>
</comment>
<dbReference type="Pfam" id="PF03464">
    <property type="entry name" value="eRF1_2"/>
    <property type="match status" value="1"/>
</dbReference>
<dbReference type="RefSeq" id="XP_004030019.1">
    <property type="nucleotide sequence ID" value="XM_004029971.1"/>
</dbReference>
<dbReference type="SUPFAM" id="SSF53137">
    <property type="entry name" value="Translational machinery components"/>
    <property type="match status" value="1"/>
</dbReference>
<evidence type="ECO:0000256" key="5">
    <source>
        <dbReference type="ARBA" id="ARBA00022723"/>
    </source>
</evidence>
<dbReference type="InterPro" id="IPR042226">
    <property type="entry name" value="eFR1_2_sf"/>
</dbReference>
<dbReference type="FunCoup" id="G0R175">
    <property type="interactions" value="151"/>
</dbReference>
<dbReference type="Proteomes" id="UP000008983">
    <property type="component" value="Unassembled WGS sequence"/>
</dbReference>
<comment type="cofactor">
    <cofactor evidence="1 6">
        <name>a divalent metal cation</name>
        <dbReference type="ChEBI" id="CHEBI:60240"/>
    </cofactor>
</comment>
<comment type="similarity">
    <text evidence="3 6">Belongs to the eukaryotic release factor 1 family. Pelota subfamily.</text>
</comment>
<feature type="region of interest" description="Disordered" evidence="7">
    <location>
        <begin position="371"/>
        <end position="431"/>
    </location>
</feature>
<gene>
    <name evidence="9" type="ORF">IMG5_168870</name>
</gene>
<proteinExistence type="inferred from homology"/>
<dbReference type="SUPFAM" id="SSF159065">
    <property type="entry name" value="Dom34/Pelota N-terminal domain-like"/>
    <property type="match status" value="1"/>
</dbReference>
<dbReference type="SMART" id="SM01194">
    <property type="entry name" value="eRF1_1"/>
    <property type="match status" value="1"/>
</dbReference>
<organism evidence="9 10">
    <name type="scientific">Ichthyophthirius multifiliis</name>
    <name type="common">White spot disease agent</name>
    <name type="synonym">Ich</name>
    <dbReference type="NCBI Taxonomy" id="5932"/>
    <lineage>
        <taxon>Eukaryota</taxon>
        <taxon>Sar</taxon>
        <taxon>Alveolata</taxon>
        <taxon>Ciliophora</taxon>
        <taxon>Intramacronucleata</taxon>
        <taxon>Oligohymenophorea</taxon>
        <taxon>Hymenostomatida</taxon>
        <taxon>Ophryoglenina</taxon>
        <taxon>Ichthyophthirius</taxon>
    </lineage>
</organism>
<dbReference type="GO" id="GO:0032790">
    <property type="term" value="P:ribosome disassembly"/>
    <property type="evidence" value="ECO:0007669"/>
    <property type="project" value="TreeGrafter"/>
</dbReference>
<evidence type="ECO:0000259" key="8">
    <source>
        <dbReference type="SMART" id="SM01194"/>
    </source>
</evidence>
<dbReference type="GO" id="GO:0070966">
    <property type="term" value="P:nuclear-transcribed mRNA catabolic process, no-go decay"/>
    <property type="evidence" value="ECO:0007669"/>
    <property type="project" value="InterPro"/>
</dbReference>
<evidence type="ECO:0000313" key="10">
    <source>
        <dbReference type="Proteomes" id="UP000008983"/>
    </source>
</evidence>
<evidence type="ECO:0000256" key="4">
    <source>
        <dbReference type="ARBA" id="ARBA00022490"/>
    </source>
</evidence>
<keyword evidence="5 6" id="KW-0479">Metal-binding</keyword>
<comment type="subcellular location">
    <subcellularLocation>
        <location evidence="2 6">Cytoplasm</location>
    </subcellularLocation>
</comment>
<protein>
    <recommendedName>
        <fullName evidence="6">Protein pelota homolog</fullName>
    </recommendedName>
</protein>